<dbReference type="Pfam" id="PF00571">
    <property type="entry name" value="CBS"/>
    <property type="match status" value="2"/>
</dbReference>
<keyword evidence="5" id="KW-1185">Reference proteome</keyword>
<reference evidence="4" key="2">
    <citation type="submission" date="2020-09" db="EMBL/GenBank/DDBJ databases">
        <authorList>
            <person name="Sun Q."/>
            <person name="Zhou Y."/>
        </authorList>
    </citation>
    <scope>NUCLEOTIDE SEQUENCE</scope>
    <source>
        <strain evidence="4">CGMCC 1.16134</strain>
    </source>
</reference>
<dbReference type="InterPro" id="IPR000644">
    <property type="entry name" value="CBS_dom"/>
</dbReference>
<dbReference type="InterPro" id="IPR051257">
    <property type="entry name" value="Diverse_CBS-Domain"/>
</dbReference>
<dbReference type="PROSITE" id="PS51371">
    <property type="entry name" value="CBS"/>
    <property type="match status" value="2"/>
</dbReference>
<comment type="caution">
    <text evidence="4">The sequence shown here is derived from an EMBL/GenBank/DDBJ whole genome shotgun (WGS) entry which is preliminary data.</text>
</comment>
<reference evidence="4" key="1">
    <citation type="journal article" date="2014" name="Int. J. Syst. Evol. Microbiol.">
        <title>Complete genome sequence of Corynebacterium casei LMG S-19264T (=DSM 44701T), isolated from a smear-ripened cheese.</title>
        <authorList>
            <consortium name="US DOE Joint Genome Institute (JGI-PGF)"/>
            <person name="Walter F."/>
            <person name="Albersmeier A."/>
            <person name="Kalinowski J."/>
            <person name="Ruckert C."/>
        </authorList>
    </citation>
    <scope>NUCLEOTIDE SEQUENCE</scope>
    <source>
        <strain evidence="4">CGMCC 1.16134</strain>
    </source>
</reference>
<dbReference type="PANTHER" id="PTHR43080:SF2">
    <property type="entry name" value="CBS DOMAIN-CONTAINING PROTEIN"/>
    <property type="match status" value="1"/>
</dbReference>
<sequence>MTNSKTVKEVMTPNPVSVTLNDNIYEVAVKMKDHDTGFIPVVQSEEDQILIGVITDRDLVLRGYADKHSGSAAVEKVMTSDVRSVSEEISVDEAARLMAVGQIRRLPVVSGKKLIGIVSIGDLAVHHSFADEAGEALSGISQQQHLH</sequence>
<evidence type="ECO:0000313" key="4">
    <source>
        <dbReference type="EMBL" id="GGF85284.1"/>
    </source>
</evidence>
<feature type="domain" description="CBS" evidence="3">
    <location>
        <begin position="78"/>
        <end position="135"/>
    </location>
</feature>
<dbReference type="SUPFAM" id="SSF54631">
    <property type="entry name" value="CBS-domain pair"/>
    <property type="match status" value="1"/>
</dbReference>
<dbReference type="CDD" id="cd04622">
    <property type="entry name" value="CBS_pair_HRP1_like"/>
    <property type="match status" value="1"/>
</dbReference>
<keyword evidence="1 2" id="KW-0129">CBS domain</keyword>
<dbReference type="Proteomes" id="UP000637643">
    <property type="component" value="Unassembled WGS sequence"/>
</dbReference>
<evidence type="ECO:0000256" key="2">
    <source>
        <dbReference type="PROSITE-ProRule" id="PRU00703"/>
    </source>
</evidence>
<dbReference type="PANTHER" id="PTHR43080">
    <property type="entry name" value="CBS DOMAIN-CONTAINING PROTEIN CBSX3, MITOCHONDRIAL"/>
    <property type="match status" value="1"/>
</dbReference>
<organism evidence="4 5">
    <name type="scientific">Paenibacillus albidus</name>
    <dbReference type="NCBI Taxonomy" id="2041023"/>
    <lineage>
        <taxon>Bacteria</taxon>
        <taxon>Bacillati</taxon>
        <taxon>Bacillota</taxon>
        <taxon>Bacilli</taxon>
        <taxon>Bacillales</taxon>
        <taxon>Paenibacillaceae</taxon>
        <taxon>Paenibacillus</taxon>
    </lineage>
</organism>
<evidence type="ECO:0000259" key="3">
    <source>
        <dbReference type="PROSITE" id="PS51371"/>
    </source>
</evidence>
<accession>A0A917CDC4</accession>
<protein>
    <submittedName>
        <fullName evidence="4">CBS domain-containing protein</fullName>
    </submittedName>
</protein>
<evidence type="ECO:0000313" key="5">
    <source>
        <dbReference type="Proteomes" id="UP000637643"/>
    </source>
</evidence>
<dbReference type="RefSeq" id="WP_189026713.1">
    <property type="nucleotide sequence ID" value="NZ_BMKR01000012.1"/>
</dbReference>
<dbReference type="Gene3D" id="3.10.580.10">
    <property type="entry name" value="CBS-domain"/>
    <property type="match status" value="1"/>
</dbReference>
<feature type="domain" description="CBS" evidence="3">
    <location>
        <begin position="11"/>
        <end position="70"/>
    </location>
</feature>
<dbReference type="AlphaFoldDB" id="A0A917CDC4"/>
<dbReference type="SMART" id="SM00116">
    <property type="entry name" value="CBS"/>
    <property type="match status" value="2"/>
</dbReference>
<gene>
    <name evidence="4" type="ORF">GCM10010912_33240</name>
</gene>
<proteinExistence type="predicted"/>
<name>A0A917CDC4_9BACL</name>
<evidence type="ECO:0000256" key="1">
    <source>
        <dbReference type="ARBA" id="ARBA00023122"/>
    </source>
</evidence>
<dbReference type="InterPro" id="IPR046342">
    <property type="entry name" value="CBS_dom_sf"/>
</dbReference>
<dbReference type="EMBL" id="BMKR01000012">
    <property type="protein sequence ID" value="GGF85284.1"/>
    <property type="molecule type" value="Genomic_DNA"/>
</dbReference>